<gene>
    <name evidence="1" type="ORF">M9458_057791</name>
</gene>
<accession>A0ABD0MB09</accession>
<feature type="non-terminal residue" evidence="1">
    <location>
        <position position="1"/>
    </location>
</feature>
<dbReference type="EMBL" id="JAMKFB020000850">
    <property type="protein sequence ID" value="KAL0146852.1"/>
    <property type="molecule type" value="Genomic_DNA"/>
</dbReference>
<reference evidence="1 2" key="1">
    <citation type="submission" date="2024-05" db="EMBL/GenBank/DDBJ databases">
        <title>Genome sequencing and assembly of Indian major carp, Cirrhinus mrigala (Hamilton, 1822).</title>
        <authorList>
            <person name="Mohindra V."/>
            <person name="Chowdhury L.M."/>
            <person name="Lal K."/>
            <person name="Jena J.K."/>
        </authorList>
    </citation>
    <scope>NUCLEOTIDE SEQUENCE [LARGE SCALE GENOMIC DNA]</scope>
    <source>
        <strain evidence="1">CM1030</strain>
        <tissue evidence="1">Blood</tissue>
    </source>
</reference>
<dbReference type="PANTHER" id="PTHR22796:SF6">
    <property type="entry name" value="INTERFERON-INDUCED VERY LARGE GTPASE 1-RELATED"/>
    <property type="match status" value="1"/>
</dbReference>
<evidence type="ECO:0000313" key="2">
    <source>
        <dbReference type="Proteomes" id="UP001529510"/>
    </source>
</evidence>
<evidence type="ECO:0000313" key="1">
    <source>
        <dbReference type="EMBL" id="KAL0146852.1"/>
    </source>
</evidence>
<dbReference type="PANTHER" id="PTHR22796">
    <property type="entry name" value="URG4-RELATED"/>
    <property type="match status" value="1"/>
</dbReference>
<dbReference type="Proteomes" id="UP001529510">
    <property type="component" value="Unassembled WGS sequence"/>
</dbReference>
<protein>
    <submittedName>
        <fullName evidence="1">Uncharacterized protein</fullName>
    </submittedName>
</protein>
<organism evidence="1 2">
    <name type="scientific">Cirrhinus mrigala</name>
    <name type="common">Mrigala</name>
    <dbReference type="NCBI Taxonomy" id="683832"/>
    <lineage>
        <taxon>Eukaryota</taxon>
        <taxon>Metazoa</taxon>
        <taxon>Chordata</taxon>
        <taxon>Craniata</taxon>
        <taxon>Vertebrata</taxon>
        <taxon>Euteleostomi</taxon>
        <taxon>Actinopterygii</taxon>
        <taxon>Neopterygii</taxon>
        <taxon>Teleostei</taxon>
        <taxon>Ostariophysi</taxon>
        <taxon>Cypriniformes</taxon>
        <taxon>Cyprinidae</taxon>
        <taxon>Labeoninae</taxon>
        <taxon>Labeonini</taxon>
        <taxon>Cirrhinus</taxon>
    </lineage>
</organism>
<feature type="non-terminal residue" evidence="1">
    <location>
        <position position="112"/>
    </location>
</feature>
<dbReference type="AlphaFoldDB" id="A0ABD0MB09"/>
<comment type="caution">
    <text evidence="1">The sequence shown here is derived from an EMBL/GenBank/DDBJ whole genome shotgun (WGS) entry which is preliminary data.</text>
</comment>
<proteinExistence type="predicted"/>
<keyword evidence="2" id="KW-1185">Reference proteome</keyword>
<name>A0ABD0MB09_CIRMR</name>
<sequence length="112" mass="13186">FTQRLSDELIFSEKDLSGVKHDDVDDLNLLEDVMRRELTDIMSEISSRFNTETFPVKLDYKFRPDELLIDLFCQCCWVQCPFCKKTILEITVLLSTDLEELMAHITLQHRIS</sequence>